<dbReference type="Pfam" id="PF05163">
    <property type="entry name" value="DinB"/>
    <property type="match status" value="1"/>
</dbReference>
<dbReference type="PANTHER" id="PTHR37302">
    <property type="entry name" value="SLR1116 PROTEIN"/>
    <property type="match status" value="1"/>
</dbReference>
<protein>
    <submittedName>
        <fullName evidence="3">Damage-inducible protein DinB</fullName>
    </submittedName>
</protein>
<name>A0ABX0UHI6_9BACT</name>
<sequence length="151" mass="17760">MKTFFLRFFDFNYWANQTIAEFLIEHNIQDEQIIRIMSHLVHAQSNWYYRVLKQQADVPVWNNLPLVAISDGLASNGELWVELINTFNEEDFNEKLDYKNMAGEPFLNTVSDVLTHLVNHSTYHRGQVIYLIRSLGIAPPGTDYIRYAKMF</sequence>
<dbReference type="Proteomes" id="UP001179181">
    <property type="component" value="Unassembled WGS sequence"/>
</dbReference>
<gene>
    <name evidence="3" type="ORF">FHS68_001657</name>
</gene>
<dbReference type="InterPro" id="IPR007837">
    <property type="entry name" value="DinB"/>
</dbReference>
<dbReference type="InterPro" id="IPR034660">
    <property type="entry name" value="DinB/YfiT-like"/>
</dbReference>
<dbReference type="SUPFAM" id="SSF109854">
    <property type="entry name" value="DinB/YfiT-like putative metalloenzymes"/>
    <property type="match status" value="1"/>
</dbReference>
<dbReference type="PANTHER" id="PTHR37302:SF3">
    <property type="entry name" value="DAMAGE-INDUCIBLE PROTEIN DINB"/>
    <property type="match status" value="1"/>
</dbReference>
<keyword evidence="2" id="KW-0479">Metal-binding</keyword>
<comment type="similarity">
    <text evidence="1">Belongs to the DinB family.</text>
</comment>
<evidence type="ECO:0000313" key="4">
    <source>
        <dbReference type="Proteomes" id="UP001179181"/>
    </source>
</evidence>
<dbReference type="RefSeq" id="WP_167268997.1">
    <property type="nucleotide sequence ID" value="NZ_JAASQJ010000002.1"/>
</dbReference>
<comment type="caution">
    <text evidence="3">The sequence shown here is derived from an EMBL/GenBank/DDBJ whole genome shotgun (WGS) entry which is preliminary data.</text>
</comment>
<organism evidence="3 4">
    <name type="scientific">Dyadobacter arcticus</name>
    <dbReference type="NCBI Taxonomy" id="1078754"/>
    <lineage>
        <taxon>Bacteria</taxon>
        <taxon>Pseudomonadati</taxon>
        <taxon>Bacteroidota</taxon>
        <taxon>Cytophagia</taxon>
        <taxon>Cytophagales</taxon>
        <taxon>Spirosomataceae</taxon>
        <taxon>Dyadobacter</taxon>
    </lineage>
</organism>
<accession>A0ABX0UHI6</accession>
<proteinExistence type="inferred from homology"/>
<keyword evidence="4" id="KW-1185">Reference proteome</keyword>
<dbReference type="Gene3D" id="1.20.120.450">
    <property type="entry name" value="dinb family like domain"/>
    <property type="match status" value="1"/>
</dbReference>
<evidence type="ECO:0000256" key="2">
    <source>
        <dbReference type="ARBA" id="ARBA00022723"/>
    </source>
</evidence>
<evidence type="ECO:0000256" key="1">
    <source>
        <dbReference type="ARBA" id="ARBA00008635"/>
    </source>
</evidence>
<reference evidence="3 4" key="1">
    <citation type="submission" date="2020-03" db="EMBL/GenBank/DDBJ databases">
        <title>Genomic Encyclopedia of Type Strains, Phase IV (KMG-IV): sequencing the most valuable type-strain genomes for metagenomic binning, comparative biology and taxonomic classification.</title>
        <authorList>
            <person name="Goeker M."/>
        </authorList>
    </citation>
    <scope>NUCLEOTIDE SEQUENCE [LARGE SCALE GENOMIC DNA]</scope>
    <source>
        <strain evidence="3 4">DSM 102865</strain>
    </source>
</reference>
<evidence type="ECO:0000313" key="3">
    <source>
        <dbReference type="EMBL" id="NIJ52487.1"/>
    </source>
</evidence>
<dbReference type="EMBL" id="JAASQJ010000002">
    <property type="protein sequence ID" value="NIJ52487.1"/>
    <property type="molecule type" value="Genomic_DNA"/>
</dbReference>